<keyword evidence="4" id="KW-0804">Transcription</keyword>
<dbReference type="InterPro" id="IPR000847">
    <property type="entry name" value="LysR_HTH_N"/>
</dbReference>
<comment type="caution">
    <text evidence="6">The sequence shown here is derived from an EMBL/GenBank/DDBJ whole genome shotgun (WGS) entry which is preliminary data.</text>
</comment>
<evidence type="ECO:0000256" key="2">
    <source>
        <dbReference type="ARBA" id="ARBA00023015"/>
    </source>
</evidence>
<dbReference type="GO" id="GO:0000976">
    <property type="term" value="F:transcription cis-regulatory region binding"/>
    <property type="evidence" value="ECO:0007669"/>
    <property type="project" value="TreeGrafter"/>
</dbReference>
<dbReference type="SUPFAM" id="SSF53850">
    <property type="entry name" value="Periplasmic binding protein-like II"/>
    <property type="match status" value="1"/>
</dbReference>
<dbReference type="OrthoDB" id="20512at2"/>
<dbReference type="STRING" id="1437425.CSEC_0315"/>
<dbReference type="PANTHER" id="PTHR30126:SF40">
    <property type="entry name" value="HTH-TYPE TRANSCRIPTIONAL REGULATOR GLTR"/>
    <property type="match status" value="1"/>
</dbReference>
<organism evidence="6 7">
    <name type="scientific">Candidatus Criblamydia sequanensis CRIB-18</name>
    <dbReference type="NCBI Taxonomy" id="1437425"/>
    <lineage>
        <taxon>Bacteria</taxon>
        <taxon>Pseudomonadati</taxon>
        <taxon>Chlamydiota</taxon>
        <taxon>Chlamydiia</taxon>
        <taxon>Parachlamydiales</taxon>
        <taxon>Candidatus Criblamydiaceae</taxon>
        <taxon>Candidatus Criblamydia</taxon>
    </lineage>
</organism>
<accession>A0A090DW70</accession>
<gene>
    <name evidence="6" type="ORF">CSEC_0315</name>
</gene>
<protein>
    <submittedName>
        <fullName evidence="6">Transcriptional regulator</fullName>
    </submittedName>
</protein>
<dbReference type="Pfam" id="PF00126">
    <property type="entry name" value="HTH_1"/>
    <property type="match status" value="1"/>
</dbReference>
<evidence type="ECO:0000256" key="1">
    <source>
        <dbReference type="ARBA" id="ARBA00009437"/>
    </source>
</evidence>
<sequence length="280" mass="32013">MKKLDQETNSLKNLRIADLELFITAARLKSLGKAAKLHYLSQSAASAVIQRVEFAFGRLLCKHEKRQFKLTKEGELLLPKAESWLKNLKEIVAKKEKAPIRVATTQALARVLIPSAIVLDKIELKLMRPDHAYRSLLQGESDVAICLDNALWEGVTAEELGITSFQLYSANKNAKHDPVLIPEDQMEVLSFQQKWQEFHNAPLPIKSRLPSWSLIYDICKDSKEIGFLPCFLTLRSNLFPVSDQPKASKYRILALYRNPEITIEKRLKALFKVWKLIFTN</sequence>
<evidence type="ECO:0000313" key="7">
    <source>
        <dbReference type="Proteomes" id="UP000031552"/>
    </source>
</evidence>
<keyword evidence="3" id="KW-0238">DNA-binding</keyword>
<evidence type="ECO:0000256" key="4">
    <source>
        <dbReference type="ARBA" id="ARBA00023163"/>
    </source>
</evidence>
<evidence type="ECO:0000259" key="5">
    <source>
        <dbReference type="PROSITE" id="PS50931"/>
    </source>
</evidence>
<keyword evidence="2" id="KW-0805">Transcription regulation</keyword>
<evidence type="ECO:0000313" key="6">
    <source>
        <dbReference type="EMBL" id="CDR33154.1"/>
    </source>
</evidence>
<dbReference type="PROSITE" id="PS50931">
    <property type="entry name" value="HTH_LYSR"/>
    <property type="match status" value="1"/>
</dbReference>
<dbReference type="eggNOG" id="COG0583">
    <property type="taxonomic scope" value="Bacteria"/>
</dbReference>
<dbReference type="PANTHER" id="PTHR30126">
    <property type="entry name" value="HTH-TYPE TRANSCRIPTIONAL REGULATOR"/>
    <property type="match status" value="1"/>
</dbReference>
<feature type="domain" description="HTH lysR-type" evidence="5">
    <location>
        <begin position="14"/>
        <end position="71"/>
    </location>
</feature>
<dbReference type="AlphaFoldDB" id="A0A090DW70"/>
<keyword evidence="7" id="KW-1185">Reference proteome</keyword>
<dbReference type="RefSeq" id="WP_041016639.1">
    <property type="nucleotide sequence ID" value="NZ_CCEJ010000001.1"/>
</dbReference>
<dbReference type="GO" id="GO:0003700">
    <property type="term" value="F:DNA-binding transcription factor activity"/>
    <property type="evidence" value="ECO:0007669"/>
    <property type="project" value="InterPro"/>
</dbReference>
<reference evidence="6" key="1">
    <citation type="submission" date="2013-12" db="EMBL/GenBank/DDBJ databases">
        <authorList>
            <person name="Linke B."/>
        </authorList>
    </citation>
    <scope>NUCLEOTIDE SEQUENCE [LARGE SCALE GENOMIC DNA]</scope>
    <source>
        <strain evidence="6">CRIB-18</strain>
    </source>
</reference>
<dbReference type="InterPro" id="IPR036388">
    <property type="entry name" value="WH-like_DNA-bd_sf"/>
</dbReference>
<reference evidence="6" key="2">
    <citation type="submission" date="2014-09" db="EMBL/GenBank/DDBJ databases">
        <title>Criblamydia sequanensis harbors a mega-plasmid encoding arsenite resistance.</title>
        <authorList>
            <person name="Bertelli C."/>
            <person name="Goesmann A."/>
            <person name="Greub G."/>
        </authorList>
    </citation>
    <scope>NUCLEOTIDE SEQUENCE [LARGE SCALE GENOMIC DNA]</scope>
    <source>
        <strain evidence="6">CRIB-18</strain>
    </source>
</reference>
<name>A0A090DW70_9BACT</name>
<comment type="similarity">
    <text evidence="1">Belongs to the LysR transcriptional regulatory family.</text>
</comment>
<dbReference type="Proteomes" id="UP000031552">
    <property type="component" value="Unassembled WGS sequence"/>
</dbReference>
<proteinExistence type="inferred from homology"/>
<dbReference type="SUPFAM" id="SSF46785">
    <property type="entry name" value="Winged helix' DNA-binding domain"/>
    <property type="match status" value="1"/>
</dbReference>
<dbReference type="Gene3D" id="1.10.10.10">
    <property type="entry name" value="Winged helix-like DNA-binding domain superfamily/Winged helix DNA-binding domain"/>
    <property type="match status" value="1"/>
</dbReference>
<dbReference type="InterPro" id="IPR036390">
    <property type="entry name" value="WH_DNA-bd_sf"/>
</dbReference>
<evidence type="ECO:0000256" key="3">
    <source>
        <dbReference type="ARBA" id="ARBA00023125"/>
    </source>
</evidence>
<dbReference type="EMBL" id="CCEJ010000001">
    <property type="protein sequence ID" value="CDR33154.1"/>
    <property type="molecule type" value="Genomic_DNA"/>
</dbReference>